<evidence type="ECO:0000256" key="9">
    <source>
        <dbReference type="ARBA" id="ARBA00023303"/>
    </source>
</evidence>
<evidence type="ECO:0000256" key="2">
    <source>
        <dbReference type="ARBA" id="ARBA00022448"/>
    </source>
</evidence>
<evidence type="ECO:0000256" key="4">
    <source>
        <dbReference type="ARBA" id="ARBA00022989"/>
    </source>
</evidence>
<gene>
    <name evidence="11" type="ORF">EAH80_29735</name>
</gene>
<keyword evidence="7" id="KW-0869">Chloride channel</keyword>
<feature type="transmembrane region" description="Helical" evidence="10">
    <location>
        <begin position="382"/>
        <end position="402"/>
    </location>
</feature>
<dbReference type="EMBL" id="RCZG01000024">
    <property type="protein sequence ID" value="TPG26156.1"/>
    <property type="molecule type" value="Genomic_DNA"/>
</dbReference>
<keyword evidence="9" id="KW-0407">Ion channel</keyword>
<sequence>MKRLRPQLIFAAAILVTGVLSGLIGAFITLLVRAVQHLTYGYTQGPLLLGVIASSPERRLLGPTLGCAAAGLGWWLLRRKVTVPGLNHAIRADRPFAPMPMSIDALLQVLAVGSGASLGREQAPRMLAAVGTELLIRSGSLPPEQRRIVLAGAAGAGLAAVYNVPAAGALFTVGIVLRSWRPTAVLVAVATSSLATVTAWPVSHGAPTFDWPPTDLTGQAVWTALAVMPIAALVGAGFNHLVSRSRPPAPPKSWALVPAIGLAGLATGLASLWLPQLPGNGKSIVLESLSGAAPLAVAALAAVLKPTLTALFIRSGAAGGMITPALSTGTATGAFIALAIHQFGGQASVPTTALIGGAAVLGVTQRAPLFAAMFTAELTHPPLDVCGLLAIAALGAHFMGWIHRRLTKS</sequence>
<evidence type="ECO:0000256" key="10">
    <source>
        <dbReference type="SAM" id="Phobius"/>
    </source>
</evidence>
<dbReference type="Gene3D" id="1.10.3080.10">
    <property type="entry name" value="Clc chloride channel"/>
    <property type="match status" value="1"/>
</dbReference>
<feature type="transmembrane region" description="Helical" evidence="10">
    <location>
        <begin position="294"/>
        <end position="313"/>
    </location>
</feature>
<feature type="transmembrane region" description="Helical" evidence="10">
    <location>
        <begin position="148"/>
        <end position="177"/>
    </location>
</feature>
<keyword evidence="3 10" id="KW-0812">Transmembrane</keyword>
<feature type="transmembrane region" description="Helical" evidence="10">
    <location>
        <begin position="325"/>
        <end position="344"/>
    </location>
</feature>
<evidence type="ECO:0000313" key="11">
    <source>
        <dbReference type="EMBL" id="TPG26156.1"/>
    </source>
</evidence>
<comment type="caution">
    <text evidence="11">The sequence shown here is derived from an EMBL/GenBank/DDBJ whole genome shotgun (WGS) entry which is preliminary data.</text>
</comment>
<dbReference type="Pfam" id="PF00654">
    <property type="entry name" value="Voltage_CLC"/>
    <property type="match status" value="1"/>
</dbReference>
<evidence type="ECO:0000256" key="6">
    <source>
        <dbReference type="ARBA" id="ARBA00023136"/>
    </source>
</evidence>
<organism evidence="11 12">
    <name type="scientific">Mycolicibacterium hodleri</name>
    <dbReference type="NCBI Taxonomy" id="49897"/>
    <lineage>
        <taxon>Bacteria</taxon>
        <taxon>Bacillati</taxon>
        <taxon>Actinomycetota</taxon>
        <taxon>Actinomycetes</taxon>
        <taxon>Mycobacteriales</taxon>
        <taxon>Mycobacteriaceae</taxon>
        <taxon>Mycolicibacterium</taxon>
    </lineage>
</organism>
<reference evidence="11 12" key="1">
    <citation type="journal article" date="2019" name="Environ. Microbiol.">
        <title>Species interactions and distinct microbial communities in high Arctic permafrost affected cryosols are associated with the CH4 and CO2 gas fluxes.</title>
        <authorList>
            <person name="Altshuler I."/>
            <person name="Hamel J."/>
            <person name="Turney S."/>
            <person name="Magnuson E."/>
            <person name="Levesque R."/>
            <person name="Greer C."/>
            <person name="Whyte L.G."/>
        </authorList>
    </citation>
    <scope>NUCLEOTIDE SEQUENCE [LARGE SCALE GENOMIC DNA]</scope>
    <source>
        <strain evidence="11 12">S5.20</strain>
    </source>
</reference>
<feature type="transmembrane region" description="Helical" evidence="10">
    <location>
        <begin position="184"/>
        <end position="202"/>
    </location>
</feature>
<dbReference type="OrthoDB" id="3261015at2"/>
<keyword evidence="4 10" id="KW-1133">Transmembrane helix</keyword>
<evidence type="ECO:0000256" key="8">
    <source>
        <dbReference type="ARBA" id="ARBA00023214"/>
    </source>
</evidence>
<name>A0A502DPT7_9MYCO</name>
<evidence type="ECO:0000313" key="12">
    <source>
        <dbReference type="Proteomes" id="UP000320095"/>
    </source>
</evidence>
<dbReference type="InterPro" id="IPR014743">
    <property type="entry name" value="Cl-channel_core"/>
</dbReference>
<accession>A0A502DPT7</accession>
<feature type="transmembrane region" description="Helical" evidence="10">
    <location>
        <begin position="7"/>
        <end position="28"/>
    </location>
</feature>
<keyword evidence="8" id="KW-0868">Chloride</keyword>
<evidence type="ECO:0000256" key="5">
    <source>
        <dbReference type="ARBA" id="ARBA00023065"/>
    </source>
</evidence>
<proteinExistence type="predicted"/>
<keyword evidence="12" id="KW-1185">Reference proteome</keyword>
<dbReference type="PANTHER" id="PTHR43427">
    <property type="entry name" value="CHLORIDE CHANNEL PROTEIN CLC-E"/>
    <property type="match status" value="1"/>
</dbReference>
<dbReference type="SUPFAM" id="SSF81340">
    <property type="entry name" value="Clc chloride channel"/>
    <property type="match status" value="1"/>
</dbReference>
<protein>
    <submittedName>
        <fullName evidence="11">Chloride ion channel protein</fullName>
    </submittedName>
</protein>
<feature type="transmembrane region" description="Helical" evidence="10">
    <location>
        <begin position="222"/>
        <end position="242"/>
    </location>
</feature>
<dbReference type="PANTHER" id="PTHR43427:SF6">
    <property type="entry name" value="CHLORIDE CHANNEL PROTEIN CLC-E"/>
    <property type="match status" value="1"/>
</dbReference>
<dbReference type="Proteomes" id="UP000320095">
    <property type="component" value="Unassembled WGS sequence"/>
</dbReference>
<evidence type="ECO:0000256" key="3">
    <source>
        <dbReference type="ARBA" id="ARBA00022692"/>
    </source>
</evidence>
<dbReference type="GO" id="GO:0034707">
    <property type="term" value="C:chloride channel complex"/>
    <property type="evidence" value="ECO:0007669"/>
    <property type="project" value="UniProtKB-KW"/>
</dbReference>
<keyword evidence="6 10" id="KW-0472">Membrane</keyword>
<keyword evidence="5" id="KW-0406">Ion transport</keyword>
<evidence type="ECO:0000256" key="1">
    <source>
        <dbReference type="ARBA" id="ARBA00004141"/>
    </source>
</evidence>
<keyword evidence="2" id="KW-0813">Transport</keyword>
<feature type="transmembrane region" description="Helical" evidence="10">
    <location>
        <begin position="254"/>
        <end position="274"/>
    </location>
</feature>
<evidence type="ECO:0000256" key="7">
    <source>
        <dbReference type="ARBA" id="ARBA00023173"/>
    </source>
</evidence>
<dbReference type="GO" id="GO:0005254">
    <property type="term" value="F:chloride channel activity"/>
    <property type="evidence" value="ECO:0007669"/>
    <property type="project" value="UniProtKB-KW"/>
</dbReference>
<dbReference type="PRINTS" id="PR00762">
    <property type="entry name" value="CLCHANNEL"/>
</dbReference>
<dbReference type="InterPro" id="IPR050368">
    <property type="entry name" value="ClC-type_chloride_channel"/>
</dbReference>
<dbReference type="RefSeq" id="WP_140699703.1">
    <property type="nucleotide sequence ID" value="NZ_RCZG01000024.1"/>
</dbReference>
<comment type="subcellular location">
    <subcellularLocation>
        <location evidence="1">Membrane</location>
        <topology evidence="1">Multi-pass membrane protein</topology>
    </subcellularLocation>
</comment>
<dbReference type="AlphaFoldDB" id="A0A502DPT7"/>
<dbReference type="InterPro" id="IPR001807">
    <property type="entry name" value="ClC"/>
</dbReference>